<sequence length="83" mass="9967">MFLGGRITNQLNKKTPQGLVEETSYYIPVVFLTPEQIKFTSMWYIQSLRKVSINFGNLLREFTQYLYDQLHKYDCERLEDHDN</sequence>
<organism evidence="2 3">
    <name type="scientific">Adineta steineri</name>
    <dbReference type="NCBI Taxonomy" id="433720"/>
    <lineage>
        <taxon>Eukaryota</taxon>
        <taxon>Metazoa</taxon>
        <taxon>Spiralia</taxon>
        <taxon>Gnathifera</taxon>
        <taxon>Rotifera</taxon>
        <taxon>Eurotatoria</taxon>
        <taxon>Bdelloidea</taxon>
        <taxon>Adinetida</taxon>
        <taxon>Adinetidae</taxon>
        <taxon>Adineta</taxon>
    </lineage>
</organism>
<gene>
    <name evidence="1" type="ORF">IZO911_LOCUS20900</name>
    <name evidence="2" type="ORF">KXQ929_LOCUS25709</name>
</gene>
<dbReference type="Proteomes" id="UP000663860">
    <property type="component" value="Unassembled WGS sequence"/>
</dbReference>
<reference evidence="2" key="1">
    <citation type="submission" date="2021-02" db="EMBL/GenBank/DDBJ databases">
        <authorList>
            <person name="Nowell W R."/>
        </authorList>
    </citation>
    <scope>NUCLEOTIDE SEQUENCE</scope>
</reference>
<proteinExistence type="predicted"/>
<protein>
    <submittedName>
        <fullName evidence="2">Uncharacterized protein</fullName>
    </submittedName>
</protein>
<dbReference type="AlphaFoldDB" id="A0A819KPN5"/>
<accession>A0A819KPN5</accession>
<name>A0A819KPN5_9BILA</name>
<dbReference type="EMBL" id="CAJOBB010002253">
    <property type="protein sequence ID" value="CAF3952742.1"/>
    <property type="molecule type" value="Genomic_DNA"/>
</dbReference>
<comment type="caution">
    <text evidence="2">The sequence shown here is derived from an EMBL/GenBank/DDBJ whole genome shotgun (WGS) entry which is preliminary data.</text>
</comment>
<evidence type="ECO:0000313" key="2">
    <source>
        <dbReference type="EMBL" id="CAF3952742.1"/>
    </source>
</evidence>
<dbReference type="Proteomes" id="UP000663868">
    <property type="component" value="Unassembled WGS sequence"/>
</dbReference>
<dbReference type="EMBL" id="CAJNOE010000220">
    <property type="protein sequence ID" value="CAF1061466.1"/>
    <property type="molecule type" value="Genomic_DNA"/>
</dbReference>
<evidence type="ECO:0000313" key="1">
    <source>
        <dbReference type="EMBL" id="CAF1061466.1"/>
    </source>
</evidence>
<evidence type="ECO:0000313" key="3">
    <source>
        <dbReference type="Proteomes" id="UP000663868"/>
    </source>
</evidence>